<dbReference type="CDD" id="cd03141">
    <property type="entry name" value="GATase1_Hsp31_like"/>
    <property type="match status" value="1"/>
</dbReference>
<evidence type="ECO:0000313" key="4">
    <source>
        <dbReference type="Proteomes" id="UP001347146"/>
    </source>
</evidence>
<feature type="domain" description="DJ-1/PfpI" evidence="2">
    <location>
        <begin position="29"/>
        <end position="229"/>
    </location>
</feature>
<dbReference type="Gene3D" id="3.40.50.880">
    <property type="match status" value="1"/>
</dbReference>
<sequence length="235" mass="24387">MARHVLFLMTGADHWTLNDGTRHPTGFWAEEAVTPLEIFTDAGFTVTVATPGGVRPPVDDGSLTPESTGSADKSAHIREVVDTAKEFANPIALADVKVDDFDAVFVPGGHGPMEDLATDPQAGAILTAANSADIPLGVVCHGPAALLSAVDAGGRNVFAGHTVTGFSNTEEQQAGLADKAPWLLQDRLSDAGFTVTVGDAWAPNVCTDRNLYTGQNPASSADLARAVVERLGKAS</sequence>
<keyword evidence="4" id="KW-1185">Reference proteome</keyword>
<comment type="caution">
    <text evidence="3">The sequence shown here is derived from an EMBL/GenBank/DDBJ whole genome shotgun (WGS) entry which is preliminary data.</text>
</comment>
<evidence type="ECO:0000313" key="3">
    <source>
        <dbReference type="EMBL" id="MEE3853088.1"/>
    </source>
</evidence>
<dbReference type="InterPro" id="IPR002818">
    <property type="entry name" value="DJ-1/PfpI"/>
</dbReference>
<dbReference type="SUPFAM" id="SSF52317">
    <property type="entry name" value="Class I glutamine amidotransferase-like"/>
    <property type="match status" value="1"/>
</dbReference>
<keyword evidence="3" id="KW-0315">Glutamine amidotransferase</keyword>
<dbReference type="InterPro" id="IPR050325">
    <property type="entry name" value="Prot/Nucl_acid_deglycase"/>
</dbReference>
<evidence type="ECO:0000256" key="1">
    <source>
        <dbReference type="SAM" id="MobiDB-lite"/>
    </source>
</evidence>
<evidence type="ECO:0000259" key="2">
    <source>
        <dbReference type="Pfam" id="PF01965"/>
    </source>
</evidence>
<gene>
    <name evidence="3" type="ORF">VZC37_22315</name>
</gene>
<name>A0ABU7MJS3_9ACTN</name>
<reference evidence="3 4" key="1">
    <citation type="submission" date="2024-01" db="EMBL/GenBank/DDBJ databases">
        <title>Draft genome sequence of Gordonia sp. LSe1-13.</title>
        <authorList>
            <person name="Suphannarot A."/>
            <person name="Mingma R."/>
        </authorList>
    </citation>
    <scope>NUCLEOTIDE SEQUENCE [LARGE SCALE GENOMIC DNA]</scope>
    <source>
        <strain evidence="3 4">LSe1-13</strain>
    </source>
</reference>
<accession>A0ABU7MJS3</accession>
<dbReference type="PANTHER" id="PTHR48094:SF22">
    <property type="entry name" value="DJ-1_PFPI DOMAIN-CONTAINING PROTEIN"/>
    <property type="match status" value="1"/>
</dbReference>
<organism evidence="3 4">
    <name type="scientific">Gordonia sesuvii</name>
    <dbReference type="NCBI Taxonomy" id="3116777"/>
    <lineage>
        <taxon>Bacteria</taxon>
        <taxon>Bacillati</taxon>
        <taxon>Actinomycetota</taxon>
        <taxon>Actinomycetes</taxon>
        <taxon>Mycobacteriales</taxon>
        <taxon>Gordoniaceae</taxon>
        <taxon>Gordonia</taxon>
    </lineage>
</organism>
<feature type="region of interest" description="Disordered" evidence="1">
    <location>
        <begin position="53"/>
        <end position="73"/>
    </location>
</feature>
<dbReference type="Proteomes" id="UP001347146">
    <property type="component" value="Unassembled WGS sequence"/>
</dbReference>
<dbReference type="RefSeq" id="WP_330435909.1">
    <property type="nucleotide sequence ID" value="NZ_JAZDUF010000008.1"/>
</dbReference>
<proteinExistence type="predicted"/>
<dbReference type="EMBL" id="JAZDUF010000008">
    <property type="protein sequence ID" value="MEE3853088.1"/>
    <property type="molecule type" value="Genomic_DNA"/>
</dbReference>
<dbReference type="PANTHER" id="PTHR48094">
    <property type="entry name" value="PROTEIN/NUCLEIC ACID DEGLYCASE DJ-1-RELATED"/>
    <property type="match status" value="1"/>
</dbReference>
<dbReference type="InterPro" id="IPR029062">
    <property type="entry name" value="Class_I_gatase-like"/>
</dbReference>
<protein>
    <submittedName>
        <fullName evidence="3">Type 1 glutamine amidotransferase domain-containing protein</fullName>
    </submittedName>
</protein>
<dbReference type="Pfam" id="PF01965">
    <property type="entry name" value="DJ-1_PfpI"/>
    <property type="match status" value="1"/>
</dbReference>